<evidence type="ECO:0008006" key="3">
    <source>
        <dbReference type="Google" id="ProtNLM"/>
    </source>
</evidence>
<dbReference type="RefSeq" id="WP_380427555.1">
    <property type="nucleotide sequence ID" value="NZ_JBHRZV010000051.1"/>
</dbReference>
<proteinExistence type="predicted"/>
<keyword evidence="2" id="KW-1185">Reference proteome</keyword>
<evidence type="ECO:0000313" key="2">
    <source>
        <dbReference type="Proteomes" id="UP001595807"/>
    </source>
</evidence>
<gene>
    <name evidence="1" type="ORF">ACFORF_09190</name>
</gene>
<dbReference type="EMBL" id="JBHRZV010000051">
    <property type="protein sequence ID" value="MFC3928730.1"/>
    <property type="molecule type" value="Genomic_DNA"/>
</dbReference>
<reference evidence="2" key="1">
    <citation type="journal article" date="2019" name="Int. J. Syst. Evol. Microbiol.">
        <title>The Global Catalogue of Microorganisms (GCM) 10K type strain sequencing project: providing services to taxonomists for standard genome sequencing and annotation.</title>
        <authorList>
            <consortium name="The Broad Institute Genomics Platform"/>
            <consortium name="The Broad Institute Genome Sequencing Center for Infectious Disease"/>
            <person name="Wu L."/>
            <person name="Ma J."/>
        </authorList>
    </citation>
    <scope>NUCLEOTIDE SEQUENCE [LARGE SCALE GENOMIC DNA]</scope>
    <source>
        <strain evidence="2">CCUG 67170</strain>
    </source>
</reference>
<name>A0ABV8CX51_9STRE</name>
<dbReference type="Proteomes" id="UP001595807">
    <property type="component" value="Unassembled WGS sequence"/>
</dbReference>
<organism evidence="1 2">
    <name type="scientific">Streptococcus caprae</name>
    <dbReference type="NCBI Taxonomy" id="1640501"/>
    <lineage>
        <taxon>Bacteria</taxon>
        <taxon>Bacillati</taxon>
        <taxon>Bacillota</taxon>
        <taxon>Bacilli</taxon>
        <taxon>Lactobacillales</taxon>
        <taxon>Streptococcaceae</taxon>
        <taxon>Streptococcus</taxon>
    </lineage>
</organism>
<protein>
    <recommendedName>
        <fullName evidence="3">DUF4325 domain-containing protein</fullName>
    </recommendedName>
</protein>
<evidence type="ECO:0000313" key="1">
    <source>
        <dbReference type="EMBL" id="MFC3928730.1"/>
    </source>
</evidence>
<comment type="caution">
    <text evidence="1">The sequence shown here is derived from an EMBL/GenBank/DDBJ whole genome shotgun (WGS) entry which is preliminary data.</text>
</comment>
<sequence>MVKEIKLNFKKTYISLSGNPYGQQIYTEQVKKISDTDDKIRLVFPEQIENIASSFFQGLFKDELEKIGKNAVIKKYELVFENQLIPYGTKEALD</sequence>
<accession>A0ABV8CX51</accession>